<dbReference type="OrthoDB" id="982527at2"/>
<protein>
    <submittedName>
        <fullName evidence="2">Cysteine-rich secretory protein family protein</fullName>
    </submittedName>
</protein>
<dbReference type="AlphaFoldDB" id="A0A1I1RD13"/>
<evidence type="ECO:0000313" key="3">
    <source>
        <dbReference type="Proteomes" id="UP000198598"/>
    </source>
</evidence>
<dbReference type="InterPro" id="IPR014044">
    <property type="entry name" value="CAP_dom"/>
</dbReference>
<dbReference type="PANTHER" id="PTHR31157">
    <property type="entry name" value="SCP DOMAIN-CONTAINING PROTEIN"/>
    <property type="match status" value="1"/>
</dbReference>
<accession>A0A1I1RD13</accession>
<dbReference type="PANTHER" id="PTHR31157:SF1">
    <property type="entry name" value="SCP DOMAIN-CONTAINING PROTEIN"/>
    <property type="match status" value="1"/>
</dbReference>
<reference evidence="2 3" key="1">
    <citation type="submission" date="2016-10" db="EMBL/GenBank/DDBJ databases">
        <authorList>
            <person name="de Groot N.N."/>
        </authorList>
    </citation>
    <scope>NUCLEOTIDE SEQUENCE [LARGE SCALE GENOMIC DNA]</scope>
    <source>
        <strain evidence="2 3">DSM 26130</strain>
    </source>
</reference>
<organism evidence="2 3">
    <name type="scientific">Spirosoma endophyticum</name>
    <dbReference type="NCBI Taxonomy" id="662367"/>
    <lineage>
        <taxon>Bacteria</taxon>
        <taxon>Pseudomonadati</taxon>
        <taxon>Bacteroidota</taxon>
        <taxon>Cytophagia</taxon>
        <taxon>Cytophagales</taxon>
        <taxon>Cytophagaceae</taxon>
        <taxon>Spirosoma</taxon>
    </lineage>
</organism>
<dbReference type="RefSeq" id="WP_093826920.1">
    <property type="nucleotide sequence ID" value="NZ_FOLQ01000004.1"/>
</dbReference>
<dbReference type="STRING" id="662367.SAMN05216167_104344"/>
<keyword evidence="3" id="KW-1185">Reference proteome</keyword>
<evidence type="ECO:0000259" key="1">
    <source>
        <dbReference type="Pfam" id="PF00188"/>
    </source>
</evidence>
<dbReference type="Gene3D" id="3.40.33.10">
    <property type="entry name" value="CAP"/>
    <property type="match status" value="1"/>
</dbReference>
<dbReference type="Proteomes" id="UP000198598">
    <property type="component" value="Unassembled WGS sequence"/>
</dbReference>
<evidence type="ECO:0000313" key="2">
    <source>
        <dbReference type="EMBL" id="SFD32122.1"/>
    </source>
</evidence>
<dbReference type="EMBL" id="FOLQ01000004">
    <property type="protein sequence ID" value="SFD32122.1"/>
    <property type="molecule type" value="Genomic_DNA"/>
</dbReference>
<name>A0A1I1RD13_9BACT</name>
<sequence>MNWWIVLQMAQWVAQVDSPPAGYLLRDDVFFAQSPCQQRLALDKPDTLLLDIALFQATNEARRQAGLPILHYDRALYQAARNHAGSMIQHDYYGHENLYSLSELTLTKRVQLQTKKFGRMAENIGQYQTIVTPEWFGVRFNARTHRYEYIDSETRQLFEPHTYASYARYAVVQWLNSPHHRANLLNPSYTRVGCAVQLSRAPFQERRAPFGRLVQNFGALQEPTQASR</sequence>
<dbReference type="Pfam" id="PF00188">
    <property type="entry name" value="CAP"/>
    <property type="match status" value="1"/>
</dbReference>
<feature type="domain" description="SCP" evidence="1">
    <location>
        <begin position="56"/>
        <end position="199"/>
    </location>
</feature>
<dbReference type="InterPro" id="IPR035940">
    <property type="entry name" value="CAP_sf"/>
</dbReference>
<dbReference type="SUPFAM" id="SSF55797">
    <property type="entry name" value="PR-1-like"/>
    <property type="match status" value="1"/>
</dbReference>
<gene>
    <name evidence="2" type="ORF">SAMN05216167_104344</name>
</gene>
<proteinExistence type="predicted"/>
<dbReference type="CDD" id="cd05379">
    <property type="entry name" value="CAP_bacterial"/>
    <property type="match status" value="1"/>
</dbReference>